<name>A0A1G1XMH2_9BACT</name>
<dbReference type="EMBL" id="MHIA01000034">
    <property type="protein sequence ID" value="OGY41104.1"/>
    <property type="molecule type" value="Genomic_DNA"/>
</dbReference>
<keyword evidence="1" id="KW-0812">Transmembrane</keyword>
<keyword evidence="1" id="KW-0472">Membrane</keyword>
<accession>A0A1G1XMH2</accession>
<feature type="transmembrane region" description="Helical" evidence="1">
    <location>
        <begin position="6"/>
        <end position="27"/>
    </location>
</feature>
<evidence type="ECO:0000313" key="3">
    <source>
        <dbReference type="Proteomes" id="UP000176260"/>
    </source>
</evidence>
<reference evidence="2 3" key="1">
    <citation type="journal article" date="2016" name="Nat. Commun.">
        <title>Thousands of microbial genomes shed light on interconnected biogeochemical processes in an aquifer system.</title>
        <authorList>
            <person name="Anantharaman K."/>
            <person name="Brown C.T."/>
            <person name="Hug L.A."/>
            <person name="Sharon I."/>
            <person name="Castelle C.J."/>
            <person name="Probst A.J."/>
            <person name="Thomas B.C."/>
            <person name="Singh A."/>
            <person name="Wilkins M.J."/>
            <person name="Karaoz U."/>
            <person name="Brodie E.L."/>
            <person name="Williams K.H."/>
            <person name="Hubbard S.S."/>
            <person name="Banfield J.F."/>
        </authorList>
    </citation>
    <scope>NUCLEOTIDE SEQUENCE [LARGE SCALE GENOMIC DNA]</scope>
</reference>
<keyword evidence="1" id="KW-1133">Transmembrane helix</keyword>
<gene>
    <name evidence="2" type="ORF">A2Y67_01155</name>
</gene>
<dbReference type="Proteomes" id="UP000176260">
    <property type="component" value="Unassembled WGS sequence"/>
</dbReference>
<evidence type="ECO:0000256" key="1">
    <source>
        <dbReference type="SAM" id="Phobius"/>
    </source>
</evidence>
<organism evidence="2 3">
    <name type="scientific">Candidatus Buchananbacteria bacterium RBG_13_39_9</name>
    <dbReference type="NCBI Taxonomy" id="1797531"/>
    <lineage>
        <taxon>Bacteria</taxon>
        <taxon>Candidatus Buchananiibacteriota</taxon>
    </lineage>
</organism>
<sequence length="90" mass="10051">MAKTILIIVIFIILTVLIAYIATAFLVPEQKIRYNDCLLLQNIKTKAVDCFGCANNICKDATADWMIYENQAIGIPYACFKNESGCQLAQ</sequence>
<dbReference type="AlphaFoldDB" id="A0A1G1XMH2"/>
<comment type="caution">
    <text evidence="2">The sequence shown here is derived from an EMBL/GenBank/DDBJ whole genome shotgun (WGS) entry which is preliminary data.</text>
</comment>
<evidence type="ECO:0000313" key="2">
    <source>
        <dbReference type="EMBL" id="OGY41104.1"/>
    </source>
</evidence>
<protein>
    <submittedName>
        <fullName evidence="2">Uncharacterized protein</fullName>
    </submittedName>
</protein>
<proteinExistence type="predicted"/>